<dbReference type="KEGG" id="nwl:NWFMUON74_07590"/>
<dbReference type="AlphaFoldDB" id="A0A7G1KCM7"/>
<dbReference type="Proteomes" id="UP000516173">
    <property type="component" value="Chromosome"/>
</dbReference>
<gene>
    <name evidence="1" type="ORF">NWFMUON74_07590</name>
</gene>
<sequence>MHDRHIDAPYCALPNPSELLCALRGQFLRNAVCRMAHDLTEVHHCLLVDESRADRMRPRRRRIVAEIDSWADLNLARSAVGARAHIETLGQTIDHIAAAAATAFHVLNTDDPAGILMHRHWTRLAELEVAYGDLVRDIRDGRRYLPTARTARPPVSIAAGHECGWNRTPA</sequence>
<proteinExistence type="predicted"/>
<evidence type="ECO:0000313" key="1">
    <source>
        <dbReference type="EMBL" id="BCK52987.1"/>
    </source>
</evidence>
<dbReference type="Pfam" id="PF14063">
    <property type="entry name" value="DUF4254"/>
    <property type="match status" value="1"/>
</dbReference>
<dbReference type="EMBL" id="AP023396">
    <property type="protein sequence ID" value="BCK52987.1"/>
    <property type="molecule type" value="Genomic_DNA"/>
</dbReference>
<evidence type="ECO:0000313" key="2">
    <source>
        <dbReference type="Proteomes" id="UP000516173"/>
    </source>
</evidence>
<name>A0A7G1KCM7_9NOCA</name>
<keyword evidence="2" id="KW-1185">Reference proteome</keyword>
<reference evidence="1 2" key="1">
    <citation type="submission" date="2020-08" db="EMBL/GenBank/DDBJ databases">
        <title>Genome Sequencing of Nocardia wallacei strain FMUON74 and assembly.</title>
        <authorList>
            <person name="Toyokawa M."/>
            <person name="Uesaka K."/>
        </authorList>
    </citation>
    <scope>NUCLEOTIDE SEQUENCE [LARGE SCALE GENOMIC DNA]</scope>
    <source>
        <strain evidence="1 2">FMUON74</strain>
    </source>
</reference>
<protein>
    <recommendedName>
        <fullName evidence="3">DUF4254 domain-containing protein</fullName>
    </recommendedName>
</protein>
<evidence type="ECO:0008006" key="3">
    <source>
        <dbReference type="Google" id="ProtNLM"/>
    </source>
</evidence>
<accession>A0A7G1KCM7</accession>
<organism evidence="1 2">
    <name type="scientific">Nocardia wallacei</name>
    <dbReference type="NCBI Taxonomy" id="480035"/>
    <lineage>
        <taxon>Bacteria</taxon>
        <taxon>Bacillati</taxon>
        <taxon>Actinomycetota</taxon>
        <taxon>Actinomycetes</taxon>
        <taxon>Mycobacteriales</taxon>
        <taxon>Nocardiaceae</taxon>
        <taxon>Nocardia</taxon>
    </lineage>
</organism>
<dbReference type="InterPro" id="IPR025350">
    <property type="entry name" value="DUF4254"/>
</dbReference>